<name>X1HRW5_9ZZZZ</name>
<feature type="non-terminal residue" evidence="1">
    <location>
        <position position="180"/>
    </location>
</feature>
<dbReference type="NCBIfam" id="NF041539">
    <property type="entry name" value="choice_anch_R"/>
    <property type="match status" value="1"/>
</dbReference>
<evidence type="ECO:0000313" key="1">
    <source>
        <dbReference type="EMBL" id="GAH59820.1"/>
    </source>
</evidence>
<protein>
    <submittedName>
        <fullName evidence="1">Uncharacterized protein</fullName>
    </submittedName>
</protein>
<organism evidence="1">
    <name type="scientific">marine sediment metagenome</name>
    <dbReference type="NCBI Taxonomy" id="412755"/>
    <lineage>
        <taxon>unclassified sequences</taxon>
        <taxon>metagenomes</taxon>
        <taxon>ecological metagenomes</taxon>
    </lineage>
</organism>
<dbReference type="EMBL" id="BARU01020050">
    <property type="protein sequence ID" value="GAH59820.1"/>
    <property type="molecule type" value="Genomic_DNA"/>
</dbReference>
<accession>X1HRW5</accession>
<dbReference type="AlphaFoldDB" id="X1HRW5"/>
<comment type="caution">
    <text evidence="1">The sequence shown here is derived from an EMBL/GenBank/DDBJ whole genome shotgun (WGS) entry which is preliminary data.</text>
</comment>
<gene>
    <name evidence="1" type="ORF">S03H2_32965</name>
</gene>
<reference evidence="1" key="1">
    <citation type="journal article" date="2014" name="Front. Microbiol.">
        <title>High frequency of phylogenetically diverse reductive dehalogenase-homologous genes in deep subseafloor sedimentary metagenomes.</title>
        <authorList>
            <person name="Kawai M."/>
            <person name="Futagami T."/>
            <person name="Toyoda A."/>
            <person name="Takaki Y."/>
            <person name="Nishi S."/>
            <person name="Hori S."/>
            <person name="Arai W."/>
            <person name="Tsubouchi T."/>
            <person name="Morono Y."/>
            <person name="Uchiyama I."/>
            <person name="Ito T."/>
            <person name="Fujiyama A."/>
            <person name="Inagaki F."/>
            <person name="Takami H."/>
        </authorList>
    </citation>
    <scope>NUCLEOTIDE SEQUENCE</scope>
    <source>
        <strain evidence="1">Expedition CK06-06</strain>
    </source>
</reference>
<proteinExistence type="predicted"/>
<sequence length="180" mass="19742">MSDRYEYYTSGMDASWMIHGVNWSGQTFTPQIRHKITSVKIRICRTVWPGTLTVSIKATDGEGKPTGADLCSGTISANTLIVCGDSDYYEITLGAGCNLEVDTLYAIVVRALTGNGSNFVRWLKDSSYATYTRGVNVISDDSGVTWYPSANQDFMFEEWGEPPSVVHELIVTDGVALTDT</sequence>